<dbReference type="Proteomes" id="UP000785679">
    <property type="component" value="Unassembled WGS sequence"/>
</dbReference>
<accession>A0A8J8NYY9</accession>
<dbReference type="AlphaFoldDB" id="A0A8J8NYY9"/>
<protein>
    <submittedName>
        <fullName evidence="2">Uncharacterized protein</fullName>
    </submittedName>
</protein>
<keyword evidence="1" id="KW-0812">Transmembrane</keyword>
<organism evidence="2 3">
    <name type="scientific">Halteria grandinella</name>
    <dbReference type="NCBI Taxonomy" id="5974"/>
    <lineage>
        <taxon>Eukaryota</taxon>
        <taxon>Sar</taxon>
        <taxon>Alveolata</taxon>
        <taxon>Ciliophora</taxon>
        <taxon>Intramacronucleata</taxon>
        <taxon>Spirotrichea</taxon>
        <taxon>Stichotrichia</taxon>
        <taxon>Sporadotrichida</taxon>
        <taxon>Halteriidae</taxon>
        <taxon>Halteria</taxon>
    </lineage>
</organism>
<evidence type="ECO:0000256" key="1">
    <source>
        <dbReference type="SAM" id="Phobius"/>
    </source>
</evidence>
<name>A0A8J8NYY9_HALGN</name>
<keyword evidence="1" id="KW-1133">Transmembrane helix</keyword>
<evidence type="ECO:0000313" key="3">
    <source>
        <dbReference type="Proteomes" id="UP000785679"/>
    </source>
</evidence>
<proteinExistence type="predicted"/>
<gene>
    <name evidence="2" type="ORF">FGO68_gene14979</name>
</gene>
<keyword evidence="1" id="KW-0472">Membrane</keyword>
<sequence>MARRYIRSNYCWRSMAKIATLVHTCCCRQIFFPIAIFLLQVLRFLAIIIIQLCLDIQWKLQVIKPYKLSDTPQCRLLLLESPLNAQVSIFIRRVT</sequence>
<feature type="transmembrane region" description="Helical" evidence="1">
    <location>
        <begin position="30"/>
        <end position="54"/>
    </location>
</feature>
<reference evidence="2" key="1">
    <citation type="submission" date="2019-06" db="EMBL/GenBank/DDBJ databases">
        <authorList>
            <person name="Zheng W."/>
        </authorList>
    </citation>
    <scope>NUCLEOTIDE SEQUENCE</scope>
    <source>
        <strain evidence="2">QDHG01</strain>
    </source>
</reference>
<comment type="caution">
    <text evidence="2">The sequence shown here is derived from an EMBL/GenBank/DDBJ whole genome shotgun (WGS) entry which is preliminary data.</text>
</comment>
<evidence type="ECO:0000313" key="2">
    <source>
        <dbReference type="EMBL" id="TNV82905.1"/>
    </source>
</evidence>
<dbReference type="EMBL" id="RRYP01004383">
    <property type="protein sequence ID" value="TNV82905.1"/>
    <property type="molecule type" value="Genomic_DNA"/>
</dbReference>
<keyword evidence="3" id="KW-1185">Reference proteome</keyword>